<evidence type="ECO:0000313" key="6">
    <source>
        <dbReference type="EMBL" id="MDX8536161.1"/>
    </source>
</evidence>
<dbReference type="Pfam" id="PF16925">
    <property type="entry name" value="TetR_C_13"/>
    <property type="match status" value="1"/>
</dbReference>
<organism evidence="6 7">
    <name type="scientific">Mesorhizobium abyssinicae</name>
    <dbReference type="NCBI Taxonomy" id="1209958"/>
    <lineage>
        <taxon>Bacteria</taxon>
        <taxon>Pseudomonadati</taxon>
        <taxon>Pseudomonadota</taxon>
        <taxon>Alphaproteobacteria</taxon>
        <taxon>Hyphomicrobiales</taxon>
        <taxon>Phyllobacteriaceae</taxon>
        <taxon>Mesorhizobium</taxon>
    </lineage>
</organism>
<evidence type="ECO:0000256" key="4">
    <source>
        <dbReference type="PROSITE-ProRule" id="PRU00335"/>
    </source>
</evidence>
<dbReference type="EMBL" id="JAVIIP010000001">
    <property type="protein sequence ID" value="MDX8536161.1"/>
    <property type="molecule type" value="Genomic_DNA"/>
</dbReference>
<dbReference type="PANTHER" id="PTHR47506">
    <property type="entry name" value="TRANSCRIPTIONAL REGULATORY PROTEIN"/>
    <property type="match status" value="1"/>
</dbReference>
<evidence type="ECO:0000256" key="3">
    <source>
        <dbReference type="ARBA" id="ARBA00023163"/>
    </source>
</evidence>
<dbReference type="Proteomes" id="UP001276564">
    <property type="component" value="Unassembled WGS sequence"/>
</dbReference>
<dbReference type="PANTHER" id="PTHR47506:SF6">
    <property type="entry name" value="HTH-TYPE TRANSCRIPTIONAL REPRESSOR NEMR"/>
    <property type="match status" value="1"/>
</dbReference>
<protein>
    <submittedName>
        <fullName evidence="6">TetR family transcriptional regulator C-terminal domain-containing protein</fullName>
    </submittedName>
</protein>
<feature type="domain" description="HTH tetR-type" evidence="5">
    <location>
        <begin position="6"/>
        <end position="66"/>
    </location>
</feature>
<proteinExistence type="predicted"/>
<dbReference type="InterPro" id="IPR009057">
    <property type="entry name" value="Homeodomain-like_sf"/>
</dbReference>
<dbReference type="InterPro" id="IPR011075">
    <property type="entry name" value="TetR_C"/>
</dbReference>
<dbReference type="InterPro" id="IPR001647">
    <property type="entry name" value="HTH_TetR"/>
</dbReference>
<evidence type="ECO:0000313" key="7">
    <source>
        <dbReference type="Proteomes" id="UP001276564"/>
    </source>
</evidence>
<keyword evidence="2 4" id="KW-0238">DNA-binding</keyword>
<dbReference type="InterPro" id="IPR036271">
    <property type="entry name" value="Tet_transcr_reg_TetR-rel_C_sf"/>
</dbReference>
<evidence type="ECO:0000259" key="5">
    <source>
        <dbReference type="PROSITE" id="PS50977"/>
    </source>
</evidence>
<gene>
    <name evidence="6" type="ORF">RFM23_00840</name>
</gene>
<sequence>MIEKNLATRERLVSEGLKALILNGFDGVGLNAILQSARVPKGSFYYFFKSKEEFAGAVLDAYERHYLDWRDEMFKDSSCSPLKRLRNYFDAVEAQHLAEVPLGGCLFGVLSQVAAARSPEFRARLASVFSRWEEQLCRLLEEAKAIGEVGPSVDVKDAAAFLIDCYEGMLVRMKVDGDRGSFDRFRRLALDPLASGRQHAKNYRCIGGDQESQQTPE</sequence>
<dbReference type="RefSeq" id="WP_320319451.1">
    <property type="nucleotide sequence ID" value="NZ_JAVIIP010000001.1"/>
</dbReference>
<name>A0ABU5AFW3_9HYPH</name>
<dbReference type="SUPFAM" id="SSF46689">
    <property type="entry name" value="Homeodomain-like"/>
    <property type="match status" value="1"/>
</dbReference>
<evidence type="ECO:0000256" key="1">
    <source>
        <dbReference type="ARBA" id="ARBA00023015"/>
    </source>
</evidence>
<reference evidence="6 7" key="1">
    <citation type="submission" date="2023-08" db="EMBL/GenBank/DDBJ databases">
        <title>Implementing the SeqCode for naming new Mesorhizobium species isolated from Vachellia karroo root nodules.</title>
        <authorList>
            <person name="Van Lill M."/>
        </authorList>
    </citation>
    <scope>NUCLEOTIDE SEQUENCE [LARGE SCALE GENOMIC DNA]</scope>
    <source>
        <strain evidence="6 7">VK4B</strain>
    </source>
</reference>
<keyword evidence="3" id="KW-0804">Transcription</keyword>
<dbReference type="Gene3D" id="1.10.357.10">
    <property type="entry name" value="Tetracycline Repressor, domain 2"/>
    <property type="match status" value="1"/>
</dbReference>
<dbReference type="Pfam" id="PF00440">
    <property type="entry name" value="TetR_N"/>
    <property type="match status" value="1"/>
</dbReference>
<feature type="DNA-binding region" description="H-T-H motif" evidence="4">
    <location>
        <begin position="29"/>
        <end position="48"/>
    </location>
</feature>
<comment type="caution">
    <text evidence="6">The sequence shown here is derived from an EMBL/GenBank/DDBJ whole genome shotgun (WGS) entry which is preliminary data.</text>
</comment>
<dbReference type="SUPFAM" id="SSF48498">
    <property type="entry name" value="Tetracyclin repressor-like, C-terminal domain"/>
    <property type="match status" value="1"/>
</dbReference>
<dbReference type="PROSITE" id="PS50977">
    <property type="entry name" value="HTH_TETR_2"/>
    <property type="match status" value="1"/>
</dbReference>
<keyword evidence="7" id="KW-1185">Reference proteome</keyword>
<evidence type="ECO:0000256" key="2">
    <source>
        <dbReference type="ARBA" id="ARBA00023125"/>
    </source>
</evidence>
<keyword evidence="1" id="KW-0805">Transcription regulation</keyword>
<accession>A0ABU5AFW3</accession>